<dbReference type="EMBL" id="LR796962">
    <property type="protein sequence ID" value="CAB4178158.1"/>
    <property type="molecule type" value="Genomic_DNA"/>
</dbReference>
<protein>
    <submittedName>
        <fullName evidence="1">Uncharacterized protein</fullName>
    </submittedName>
</protein>
<evidence type="ECO:0000313" key="2">
    <source>
        <dbReference type="EMBL" id="CAB5229280.1"/>
    </source>
</evidence>
<gene>
    <name evidence="1" type="ORF">UFOVP1015_44</name>
    <name evidence="2" type="ORF">UFOVP1551_25</name>
</gene>
<reference evidence="1" key="1">
    <citation type="submission" date="2020-05" db="EMBL/GenBank/DDBJ databases">
        <authorList>
            <person name="Chiriac C."/>
            <person name="Salcher M."/>
            <person name="Ghai R."/>
            <person name="Kavagutti S V."/>
        </authorList>
    </citation>
    <scope>NUCLEOTIDE SEQUENCE</scope>
</reference>
<proteinExistence type="predicted"/>
<name>A0A6J5Q9M9_9CAUD</name>
<sequence>MAYSTSGLTAYVEQNAMELLTNAVLKGKTIDRISKMVGVKSAETLNLMDTDAVFQADTACAFNASGTTTISQRTMTVGKMKIEEALCDKDLEAFYTQKALIAGGTYDMAAYAKEYTALKVAKIQAALEVAVWQGNAYFDGLLDQIDAAGTAIDGNTTNATTFTEALCLTIINGMFSVVPANILQATDLTLYMGWDFFRTTLAKITSTNFFHYVTDGSMEKGELKYPGTNLTLVAVHGLTGTNRMILAQDSNLFWGTDLLHEEEKFIMIANPYEGNRIQFTARLKGGTQVAFPANIVEFTFGT</sequence>
<organism evidence="1">
    <name type="scientific">uncultured Caudovirales phage</name>
    <dbReference type="NCBI Taxonomy" id="2100421"/>
    <lineage>
        <taxon>Viruses</taxon>
        <taxon>Duplodnaviria</taxon>
        <taxon>Heunggongvirae</taxon>
        <taxon>Uroviricota</taxon>
        <taxon>Caudoviricetes</taxon>
        <taxon>Peduoviridae</taxon>
        <taxon>Maltschvirus</taxon>
        <taxon>Maltschvirus maltsch</taxon>
    </lineage>
</organism>
<accession>A0A6J5Q9M9</accession>
<evidence type="ECO:0000313" key="1">
    <source>
        <dbReference type="EMBL" id="CAB4178158.1"/>
    </source>
</evidence>
<dbReference type="EMBL" id="LR798401">
    <property type="protein sequence ID" value="CAB5229280.1"/>
    <property type="molecule type" value="Genomic_DNA"/>
</dbReference>